<dbReference type="Gene3D" id="3.40.50.12780">
    <property type="entry name" value="N-terminal domain of ligase-like"/>
    <property type="match status" value="1"/>
</dbReference>
<dbReference type="STRING" id="23.BEL05_01860"/>
<sequence length="476" mass="52203">MLRRRSKVTPTLSPLHLCAQQTPNATAIYVWNGQQYICLTYLELSQKVCAIASQIKQQGLKEGDRLACIDNNSVELIVLYWACIDTGVLFCPLSGRFPQQQIAELAVLYRLSHFWASADFCAKCPDTCIVLDFSTDASSQAPTVNLDTPCNAILTSGSSGQPKAAVHCLANHIASAQGSSQLIELTQDDNWLLSLPLFHIGGLAIVNRCAVAGAALTIAMTGVDMVEQLSEIKLTHLSLVSTQLVRILRQDANALQNIKALLLGGGAISSTLLEQLKPLNINAYTSYGMTEMSSQITTGLATTKGSSGKLLPNRQLKIVDHAIYVKGDTLFLGYLTFDGQSGLRRELDKDGWFATKDLGYWDQQDDLVITGRVDNMFICGGENIQPEEVEAALKRHPMISDAIVFPMKDSEFGLLPAAIVQGTMPDEAELESFISQTLARFKRPRYYLPWPEVETISLKVSRKQIIQAALHHKESS</sequence>
<reference evidence="8 9" key="1">
    <citation type="submission" date="2016-07" db="EMBL/GenBank/DDBJ databases">
        <title>Whole-genome of two Shewanella species isolated from a digestive organ of sea cucumber Apostichopus japonicus Selenka 1867.</title>
        <authorList>
            <person name="Hong H.-H."/>
            <person name="Choi H."/>
            <person name="Cheon S."/>
            <person name="Oh J.-S."/>
            <person name="Lee H.-G."/>
            <person name="Park C."/>
        </authorList>
    </citation>
    <scope>NUCLEOTIDE SEQUENCE [LARGE SCALE GENOMIC DNA]</scope>
    <source>
        <strain evidence="8 9">CSB03KR</strain>
    </source>
</reference>
<dbReference type="InterPro" id="IPR045851">
    <property type="entry name" value="AMP-bd_C_sf"/>
</dbReference>
<dbReference type="PANTHER" id="PTHR43201:SF5">
    <property type="entry name" value="MEDIUM-CHAIN ACYL-COA LIGASE ACSF2, MITOCHONDRIAL"/>
    <property type="match status" value="1"/>
</dbReference>
<evidence type="ECO:0000313" key="8">
    <source>
        <dbReference type="EMBL" id="OEG74823.1"/>
    </source>
</evidence>
<dbReference type="GO" id="GO:0031956">
    <property type="term" value="F:medium-chain fatty acid-CoA ligase activity"/>
    <property type="evidence" value="ECO:0007669"/>
    <property type="project" value="TreeGrafter"/>
</dbReference>
<dbReference type="GO" id="GO:0008756">
    <property type="term" value="F:o-succinylbenzoate-CoA ligase activity"/>
    <property type="evidence" value="ECO:0007669"/>
    <property type="project" value="InterPro"/>
</dbReference>
<dbReference type="AlphaFoldDB" id="A0A1E5IY93"/>
<dbReference type="InterPro" id="IPR010192">
    <property type="entry name" value="MenE"/>
</dbReference>
<protein>
    <submittedName>
        <fullName evidence="8">O-succinylbenzoate--CoA ligase</fullName>
    </submittedName>
</protein>
<gene>
    <name evidence="8" type="ORF">BEL05_01860</name>
</gene>
<comment type="caution">
    <text evidence="8">The sequence shown here is derived from an EMBL/GenBank/DDBJ whole genome shotgun (WGS) entry which is preliminary data.</text>
</comment>
<comment type="similarity">
    <text evidence="1">Belongs to the ATP-dependent AMP-binding enzyme family.</text>
</comment>
<dbReference type="EMBL" id="MCBT01000015">
    <property type="protein sequence ID" value="OEG74823.1"/>
    <property type="molecule type" value="Genomic_DNA"/>
</dbReference>
<dbReference type="SUPFAM" id="SSF56801">
    <property type="entry name" value="Acetyl-CoA synthetase-like"/>
    <property type="match status" value="1"/>
</dbReference>
<evidence type="ECO:0000259" key="7">
    <source>
        <dbReference type="Pfam" id="PF13193"/>
    </source>
</evidence>
<keyword evidence="5" id="KW-0067">ATP-binding</keyword>
<dbReference type="CDD" id="cd17630">
    <property type="entry name" value="OSB_MenE-like"/>
    <property type="match status" value="1"/>
</dbReference>
<dbReference type="InterPro" id="IPR042099">
    <property type="entry name" value="ANL_N_sf"/>
</dbReference>
<evidence type="ECO:0000256" key="3">
    <source>
        <dbReference type="ARBA" id="ARBA00022598"/>
    </source>
</evidence>
<feature type="domain" description="AMP-binding enzyme C-terminal" evidence="7">
    <location>
        <begin position="388"/>
        <end position="448"/>
    </location>
</feature>
<organism evidence="8 9">
    <name type="scientific">Shewanella colwelliana</name>
    <name type="common">Alteromonas colwelliana</name>
    <dbReference type="NCBI Taxonomy" id="23"/>
    <lineage>
        <taxon>Bacteria</taxon>
        <taxon>Pseudomonadati</taxon>
        <taxon>Pseudomonadota</taxon>
        <taxon>Gammaproteobacteria</taxon>
        <taxon>Alteromonadales</taxon>
        <taxon>Shewanellaceae</taxon>
        <taxon>Shewanella</taxon>
    </lineage>
</organism>
<evidence type="ECO:0000256" key="1">
    <source>
        <dbReference type="ARBA" id="ARBA00006432"/>
    </source>
</evidence>
<dbReference type="Gene3D" id="3.30.300.30">
    <property type="match status" value="1"/>
</dbReference>
<dbReference type="Proteomes" id="UP000095230">
    <property type="component" value="Unassembled WGS sequence"/>
</dbReference>
<keyword evidence="4" id="KW-0547">Nucleotide-binding</keyword>
<evidence type="ECO:0000256" key="5">
    <source>
        <dbReference type="ARBA" id="ARBA00022840"/>
    </source>
</evidence>
<feature type="domain" description="AMP-dependent synthetase/ligase" evidence="6">
    <location>
        <begin position="19"/>
        <end position="335"/>
    </location>
</feature>
<accession>A0A1E5IY93</accession>
<name>A0A1E5IY93_SHECO</name>
<keyword evidence="3 8" id="KW-0436">Ligase</keyword>
<evidence type="ECO:0000259" key="6">
    <source>
        <dbReference type="Pfam" id="PF00501"/>
    </source>
</evidence>
<dbReference type="Pfam" id="PF00501">
    <property type="entry name" value="AMP-binding"/>
    <property type="match status" value="1"/>
</dbReference>
<dbReference type="PANTHER" id="PTHR43201">
    <property type="entry name" value="ACYL-COA SYNTHETASE"/>
    <property type="match status" value="1"/>
</dbReference>
<keyword evidence="2" id="KW-0474">Menaquinone biosynthesis</keyword>
<evidence type="ECO:0000313" key="9">
    <source>
        <dbReference type="Proteomes" id="UP000095230"/>
    </source>
</evidence>
<evidence type="ECO:0000256" key="2">
    <source>
        <dbReference type="ARBA" id="ARBA00022428"/>
    </source>
</evidence>
<proteinExistence type="inferred from homology"/>
<evidence type="ECO:0000256" key="4">
    <source>
        <dbReference type="ARBA" id="ARBA00022741"/>
    </source>
</evidence>
<dbReference type="InterPro" id="IPR025110">
    <property type="entry name" value="AMP-bd_C"/>
</dbReference>
<dbReference type="GO" id="GO:0005524">
    <property type="term" value="F:ATP binding"/>
    <property type="evidence" value="ECO:0007669"/>
    <property type="project" value="UniProtKB-KW"/>
</dbReference>
<dbReference type="InterPro" id="IPR000873">
    <property type="entry name" value="AMP-dep_synth/lig_dom"/>
</dbReference>
<dbReference type="Pfam" id="PF13193">
    <property type="entry name" value="AMP-binding_C"/>
    <property type="match status" value="1"/>
</dbReference>
<dbReference type="NCBIfam" id="TIGR01923">
    <property type="entry name" value="menE"/>
    <property type="match status" value="1"/>
</dbReference>
<dbReference type="GO" id="GO:0006631">
    <property type="term" value="P:fatty acid metabolic process"/>
    <property type="evidence" value="ECO:0007669"/>
    <property type="project" value="TreeGrafter"/>
</dbReference>
<dbReference type="GO" id="GO:0009234">
    <property type="term" value="P:menaquinone biosynthetic process"/>
    <property type="evidence" value="ECO:0007669"/>
    <property type="project" value="UniProtKB-KW"/>
</dbReference>